<reference evidence="5" key="1">
    <citation type="submission" date="2012-12" db="EMBL/GenBank/DDBJ databases">
        <authorList>
            <person name="Hellsten U."/>
            <person name="Grimwood J."/>
            <person name="Chapman J.A."/>
            <person name="Shapiro H."/>
            <person name="Aerts A."/>
            <person name="Otillar R.P."/>
            <person name="Terry A.Y."/>
            <person name="Boore J.L."/>
            <person name="Simakov O."/>
            <person name="Marletaz F."/>
            <person name="Cho S.-J."/>
            <person name="Edsinger-Gonzales E."/>
            <person name="Havlak P."/>
            <person name="Kuo D.-H."/>
            <person name="Larsson T."/>
            <person name="Lv J."/>
            <person name="Arendt D."/>
            <person name="Savage R."/>
            <person name="Osoegawa K."/>
            <person name="de Jong P."/>
            <person name="Lindberg D.R."/>
            <person name="Seaver E.C."/>
            <person name="Weisblat D.A."/>
            <person name="Putnam N.H."/>
            <person name="Grigoriev I.V."/>
            <person name="Rokhsar D.S."/>
        </authorList>
    </citation>
    <scope>NUCLEOTIDE SEQUENCE</scope>
    <source>
        <strain evidence="5">I ESC-2004</strain>
    </source>
</reference>
<dbReference type="GO" id="GO:0005858">
    <property type="term" value="C:axonemal dynein complex"/>
    <property type="evidence" value="ECO:0007669"/>
    <property type="project" value="TreeGrafter"/>
</dbReference>
<dbReference type="EnsemblMetazoa" id="CapteT189866">
    <property type="protein sequence ID" value="CapteP189866"/>
    <property type="gene ID" value="CapteG189866"/>
</dbReference>
<name>R7T397_CAPTE</name>
<feature type="region of interest" description="Disordered" evidence="1">
    <location>
        <begin position="1"/>
        <end position="40"/>
    </location>
</feature>
<dbReference type="EMBL" id="KB312514">
    <property type="protein sequence ID" value="ELT87098.1"/>
    <property type="molecule type" value="Genomic_DNA"/>
</dbReference>
<evidence type="ECO:0000313" key="5">
    <source>
        <dbReference type="Proteomes" id="UP000014760"/>
    </source>
</evidence>
<dbReference type="GO" id="GO:0007018">
    <property type="term" value="P:microtubule-based movement"/>
    <property type="evidence" value="ECO:0007669"/>
    <property type="project" value="InterPro"/>
</dbReference>
<evidence type="ECO:0000256" key="1">
    <source>
        <dbReference type="SAM" id="MobiDB-lite"/>
    </source>
</evidence>
<reference evidence="4" key="3">
    <citation type="submission" date="2015-06" db="UniProtKB">
        <authorList>
            <consortium name="EnsemblMetazoa"/>
        </authorList>
    </citation>
    <scope>IDENTIFICATION</scope>
</reference>
<dbReference type="Pfam" id="PF08385">
    <property type="entry name" value="DHC_N1"/>
    <property type="match status" value="1"/>
</dbReference>
<evidence type="ECO:0000313" key="4">
    <source>
        <dbReference type="EnsemblMetazoa" id="CapteP189866"/>
    </source>
</evidence>
<dbReference type="STRING" id="283909.R7T397"/>
<sequence>MADDKASIENSVVPANDEAVDGVEESTKGEDLGGEEAGEVVPTTDEMREEAILELEPLELSHHASPDPTVLTVAVVRVCILNQHILKLNEAAPKLCKSMIKDRLSLSKLSADMWNESHEIPIDNFICNGQRMLVGYIDDINGLILAHSIPCVHCPELMFFVKKESRNEAITPQNFLKQVQYGTVTAGHIESLLRIMTSIYAPIFFDNNTWPDSIKNDFSGQLHKFLASLTDTRWKMEGKTVLYIPHEGLQVDPEAASKDKELIQRLETGMIHWTRQIKEVLSSQESLQTSENAGPLEEIEFWKNRCADLSGISEQLDKPGVKRITHILELAKSSYVTPFLKLSGQIKEGSYQALSNLKFLMILKDPCHDLSDAQPKDIPPLLPKILNLIRIIWVNSEFYKTRERLTGILRKVCNPSYMCLSLRSWCLEFTYNILDPFETS</sequence>
<proteinExistence type="predicted"/>
<reference evidence="3 5" key="2">
    <citation type="journal article" date="2013" name="Nature">
        <title>Insights into bilaterian evolution from three spiralian genomes.</title>
        <authorList>
            <person name="Simakov O."/>
            <person name="Marletaz F."/>
            <person name="Cho S.J."/>
            <person name="Edsinger-Gonzales E."/>
            <person name="Havlak P."/>
            <person name="Hellsten U."/>
            <person name="Kuo D.H."/>
            <person name="Larsson T."/>
            <person name="Lv J."/>
            <person name="Arendt D."/>
            <person name="Savage R."/>
            <person name="Osoegawa K."/>
            <person name="de Jong P."/>
            <person name="Grimwood J."/>
            <person name="Chapman J.A."/>
            <person name="Shapiro H."/>
            <person name="Aerts A."/>
            <person name="Otillar R.P."/>
            <person name="Terry A.Y."/>
            <person name="Boore J.L."/>
            <person name="Grigoriev I.V."/>
            <person name="Lindberg D.R."/>
            <person name="Seaver E.C."/>
            <person name="Weisblat D.A."/>
            <person name="Putnam N.H."/>
            <person name="Rokhsar D.S."/>
        </authorList>
    </citation>
    <scope>NUCLEOTIDE SEQUENCE</scope>
    <source>
        <strain evidence="3 5">I ESC-2004</strain>
    </source>
</reference>
<organism evidence="3">
    <name type="scientific">Capitella teleta</name>
    <name type="common">Polychaete worm</name>
    <dbReference type="NCBI Taxonomy" id="283909"/>
    <lineage>
        <taxon>Eukaryota</taxon>
        <taxon>Metazoa</taxon>
        <taxon>Spiralia</taxon>
        <taxon>Lophotrochozoa</taxon>
        <taxon>Annelida</taxon>
        <taxon>Polychaeta</taxon>
        <taxon>Sedentaria</taxon>
        <taxon>Scolecida</taxon>
        <taxon>Capitellidae</taxon>
        <taxon>Capitella</taxon>
    </lineage>
</organism>
<dbReference type="PANTHER" id="PTHR46532">
    <property type="entry name" value="MALE FERTILITY FACTOR KL5"/>
    <property type="match status" value="1"/>
</dbReference>
<dbReference type="Proteomes" id="UP000014760">
    <property type="component" value="Unassembled WGS sequence"/>
</dbReference>
<accession>R7T397</accession>
<dbReference type="HOGENOM" id="CLU_050751_0_0_1"/>
<dbReference type="EMBL" id="AMQN01034546">
    <property type="status" value="NOT_ANNOTATED_CDS"/>
    <property type="molecule type" value="Genomic_DNA"/>
</dbReference>
<evidence type="ECO:0000313" key="3">
    <source>
        <dbReference type="EMBL" id="ELT87098.1"/>
    </source>
</evidence>
<keyword evidence="5" id="KW-1185">Reference proteome</keyword>
<feature type="domain" description="Dynein heavy chain tail" evidence="2">
    <location>
        <begin position="263"/>
        <end position="414"/>
    </location>
</feature>
<dbReference type="OrthoDB" id="10251809at2759"/>
<dbReference type="GO" id="GO:0045505">
    <property type="term" value="F:dynein intermediate chain binding"/>
    <property type="evidence" value="ECO:0007669"/>
    <property type="project" value="InterPro"/>
</dbReference>
<dbReference type="PANTHER" id="PTHR46532:SF11">
    <property type="entry name" value="DYNEIN AXONEMAL HEAVY CHAIN 12"/>
    <property type="match status" value="1"/>
</dbReference>
<gene>
    <name evidence="3" type="ORF">CAPTEDRAFT_189866</name>
</gene>
<dbReference type="InterPro" id="IPR026983">
    <property type="entry name" value="DHC"/>
</dbReference>
<protein>
    <recommendedName>
        <fullName evidence="2">Dynein heavy chain tail domain-containing protein</fullName>
    </recommendedName>
</protein>
<dbReference type="GO" id="GO:0051959">
    <property type="term" value="F:dynein light intermediate chain binding"/>
    <property type="evidence" value="ECO:0007669"/>
    <property type="project" value="InterPro"/>
</dbReference>
<dbReference type="InterPro" id="IPR013594">
    <property type="entry name" value="Dynein_heavy_tail"/>
</dbReference>
<evidence type="ECO:0000259" key="2">
    <source>
        <dbReference type="Pfam" id="PF08385"/>
    </source>
</evidence>
<dbReference type="OMA" id="FINRMEM"/>
<dbReference type="AlphaFoldDB" id="R7T397"/>